<proteinExistence type="predicted"/>
<feature type="compositionally biased region" description="Low complexity" evidence="1">
    <location>
        <begin position="305"/>
        <end position="314"/>
    </location>
</feature>
<name>A0A0D9QHC4_PLAFR</name>
<dbReference type="VEuPathDB" id="PlasmoDB:AK88_03856"/>
<feature type="compositionally biased region" description="Low complexity" evidence="1">
    <location>
        <begin position="331"/>
        <end position="349"/>
    </location>
</feature>
<feature type="compositionally biased region" description="Pro residues" evidence="1">
    <location>
        <begin position="561"/>
        <end position="575"/>
    </location>
</feature>
<feature type="compositionally biased region" description="Basic and acidic residues" evidence="1">
    <location>
        <begin position="261"/>
        <end position="272"/>
    </location>
</feature>
<evidence type="ECO:0000313" key="3">
    <source>
        <dbReference type="Proteomes" id="UP000054561"/>
    </source>
</evidence>
<feature type="compositionally biased region" description="Low complexity" evidence="1">
    <location>
        <begin position="388"/>
        <end position="400"/>
    </location>
</feature>
<feature type="compositionally biased region" description="Pro residues" evidence="1">
    <location>
        <begin position="350"/>
        <end position="369"/>
    </location>
</feature>
<accession>A0A0D9QHC4</accession>
<feature type="compositionally biased region" description="Basic and acidic residues" evidence="1">
    <location>
        <begin position="402"/>
        <end position="416"/>
    </location>
</feature>
<dbReference type="Proteomes" id="UP000054561">
    <property type="component" value="Unassembled WGS sequence"/>
</dbReference>
<feature type="compositionally biased region" description="Acidic residues" evidence="1">
    <location>
        <begin position="249"/>
        <end position="260"/>
    </location>
</feature>
<evidence type="ECO:0000256" key="1">
    <source>
        <dbReference type="SAM" id="MobiDB-lite"/>
    </source>
</evidence>
<feature type="compositionally biased region" description="Polar residues" evidence="1">
    <location>
        <begin position="489"/>
        <end position="498"/>
    </location>
</feature>
<dbReference type="AlphaFoldDB" id="A0A0D9QHC4"/>
<evidence type="ECO:0000313" key="2">
    <source>
        <dbReference type="EMBL" id="KJP86480.1"/>
    </source>
</evidence>
<feature type="compositionally biased region" description="Gly residues" evidence="1">
    <location>
        <begin position="582"/>
        <end position="600"/>
    </location>
</feature>
<feature type="compositionally biased region" description="Low complexity" evidence="1">
    <location>
        <begin position="370"/>
        <end position="379"/>
    </location>
</feature>
<dbReference type="OMA" id="GQQNEPY"/>
<feature type="compositionally biased region" description="Low complexity" evidence="1">
    <location>
        <begin position="614"/>
        <end position="632"/>
    </location>
</feature>
<feature type="region of interest" description="Disordered" evidence="1">
    <location>
        <begin position="228"/>
        <end position="681"/>
    </location>
</feature>
<dbReference type="EMBL" id="KQ001692">
    <property type="protein sequence ID" value="KJP86480.1"/>
    <property type="molecule type" value="Genomic_DNA"/>
</dbReference>
<dbReference type="RefSeq" id="XP_012336889.1">
    <property type="nucleotide sequence ID" value="XM_012481466.1"/>
</dbReference>
<sequence>MQNVLEQFVNYMEETEQHIDAYAVSCGDAGWTRRGDTHQGTFYTGHTVADVMKCSLMLGALYFVTGWTPNKAPDTDDSQNDTEMKAIMRCIVANVFAYILAEIKCRDEWPAVDRAWYIMKGMGGQGGVETSISAGTCALDAYKDTQVGTGDLQGAVKKWLQKSTTIRNRMEAIEKNPQCNIKWAEYKRRMQQTGEDAEISSIFKKGNMQMLLKEQIKEVFKTITNTVRKKVDKARKRVEVSVDSPNSDVESEDEDEDDEEPKNAHKDMKERTGTTPVQAAGGDQRGAQPSSPSPEGTSGTGSTGGSPSQGPRTTDVGTPDPSAAEAPVGKPPGSAAPTAQPQAPASPVVPASPPAPPPPADTPNEPPAPAGTGTQRPGPGQQPPPAASPTEAGTPAAPGADGKSKESQVTDSDAKSPGKPTCPASTGTSAGVSISCETTSDEVLGMTPEVKKLLQQPETDKATISPNPSSGTGEDKKVAAEDDSKKATTQDVQHTPSSPERAAAQPAGDPGVQTSSSTDGPKHTQEPPVDIKSPAGATAEKDEHVAAGRDGKTVDNGGTEDPPPLNPPKPKPNPNPDQSGSSGVGGGTEQGTGGGGGTGGSYSSSGPELPPSSPGQGTVPSTTTTGAPTPSSETLSPQPTGETKPPATSPPSGKSQTEDRGTKLDSPQADQSTPSLWPDVNWEDLKPYTPALMPAVVGIGVIAFFLWKVSALAPTHNAQITE</sequence>
<feature type="compositionally biased region" description="Basic and acidic residues" evidence="1">
    <location>
        <begin position="539"/>
        <end position="553"/>
    </location>
</feature>
<protein>
    <recommendedName>
        <fullName evidence="4">Schizont-infected cell agglutination extracellular alpha domain-containing protein</fullName>
    </recommendedName>
</protein>
<dbReference type="GeneID" id="24269170"/>
<evidence type="ECO:0008006" key="4">
    <source>
        <dbReference type="Google" id="ProtNLM"/>
    </source>
</evidence>
<keyword evidence="3" id="KW-1185">Reference proteome</keyword>
<feature type="compositionally biased region" description="Polar residues" evidence="1">
    <location>
        <begin position="462"/>
        <end position="472"/>
    </location>
</feature>
<gene>
    <name evidence="2" type="ORF">AK88_03856</name>
</gene>
<organism evidence="2 3">
    <name type="scientific">Plasmodium fragile</name>
    <dbReference type="NCBI Taxonomy" id="5857"/>
    <lineage>
        <taxon>Eukaryota</taxon>
        <taxon>Sar</taxon>
        <taxon>Alveolata</taxon>
        <taxon>Apicomplexa</taxon>
        <taxon>Aconoidasida</taxon>
        <taxon>Haemosporida</taxon>
        <taxon>Plasmodiidae</taxon>
        <taxon>Plasmodium</taxon>
        <taxon>Plasmodium (Plasmodium)</taxon>
    </lineage>
</organism>
<feature type="compositionally biased region" description="Basic and acidic residues" evidence="1">
    <location>
        <begin position="473"/>
        <end position="488"/>
    </location>
</feature>
<reference evidence="2 3" key="1">
    <citation type="submission" date="2014-03" db="EMBL/GenBank/DDBJ databases">
        <title>The Genome Sequence of Plasmodium fragile nilgiri.</title>
        <authorList>
            <consortium name="The Broad Institute Genomics Platform"/>
            <consortium name="The Broad Institute Genome Sequencing Center for Infectious Disease"/>
            <person name="Neafsey D."/>
            <person name="Duraisingh M."/>
            <person name="Young S.K."/>
            <person name="Zeng Q."/>
            <person name="Gargeya S."/>
            <person name="Abouelleil A."/>
            <person name="Alvarado L."/>
            <person name="Chapman S.B."/>
            <person name="Gainer-Dewar J."/>
            <person name="Goldberg J."/>
            <person name="Griggs A."/>
            <person name="Gujja S."/>
            <person name="Hansen M."/>
            <person name="Howarth C."/>
            <person name="Imamovic A."/>
            <person name="Larimer J."/>
            <person name="Pearson M."/>
            <person name="Poon T.W."/>
            <person name="Priest M."/>
            <person name="Roberts A."/>
            <person name="Saif S."/>
            <person name="Shea T."/>
            <person name="Sykes S."/>
            <person name="Wortman J."/>
            <person name="Nusbaum C."/>
            <person name="Birren B."/>
        </authorList>
    </citation>
    <scope>NUCLEOTIDE SEQUENCE [LARGE SCALE GENOMIC DNA]</scope>
    <source>
        <strain evidence="3">nilgiri</strain>
    </source>
</reference>
<feature type="compositionally biased region" description="Polar residues" evidence="1">
    <location>
        <begin position="423"/>
        <end position="438"/>
    </location>
</feature>